<evidence type="ECO:0000313" key="3">
    <source>
        <dbReference type="Proteomes" id="UP000233786"/>
    </source>
</evidence>
<dbReference type="EMBL" id="PJNB01000001">
    <property type="protein sequence ID" value="PKW12859.1"/>
    <property type="molecule type" value="Genomic_DNA"/>
</dbReference>
<feature type="compositionally biased region" description="Polar residues" evidence="1">
    <location>
        <begin position="89"/>
        <end position="104"/>
    </location>
</feature>
<dbReference type="AlphaFoldDB" id="A0A2N3XQD2"/>
<sequence>MADPADSVRRFRTELADAVGRSRRARGEAHHRAEDFQRHTRELAKHAVTGSSAAESEQRAVAIDYRTRVGLEVPEHSAIESNVRPDTAANESTAGKSQEQTPSDGSDLDFSQARIMR</sequence>
<feature type="region of interest" description="Disordered" evidence="1">
    <location>
        <begin position="17"/>
        <end position="38"/>
    </location>
</feature>
<dbReference type="Proteomes" id="UP000233786">
    <property type="component" value="Unassembled WGS sequence"/>
</dbReference>
<name>A0A2N3XQD2_SACSN</name>
<feature type="region of interest" description="Disordered" evidence="1">
    <location>
        <begin position="73"/>
        <end position="117"/>
    </location>
</feature>
<gene>
    <name evidence="2" type="ORF">A8926_0350</name>
</gene>
<accession>A0A2N3XQD2</accession>
<organism evidence="2 3">
    <name type="scientific">Saccharopolyspora spinosa</name>
    <dbReference type="NCBI Taxonomy" id="60894"/>
    <lineage>
        <taxon>Bacteria</taxon>
        <taxon>Bacillati</taxon>
        <taxon>Actinomycetota</taxon>
        <taxon>Actinomycetes</taxon>
        <taxon>Pseudonocardiales</taxon>
        <taxon>Pseudonocardiaceae</taxon>
        <taxon>Saccharopolyspora</taxon>
    </lineage>
</organism>
<reference evidence="2" key="1">
    <citation type="submission" date="2017-12" db="EMBL/GenBank/DDBJ databases">
        <title>Sequencing the genomes of 1000 Actinobacteria strains.</title>
        <authorList>
            <person name="Klenk H.-P."/>
        </authorList>
    </citation>
    <scope>NUCLEOTIDE SEQUENCE [LARGE SCALE GENOMIC DNA]</scope>
    <source>
        <strain evidence="2">DSM 44228</strain>
    </source>
</reference>
<evidence type="ECO:0000313" key="2">
    <source>
        <dbReference type="EMBL" id="PKW12859.1"/>
    </source>
</evidence>
<proteinExistence type="predicted"/>
<evidence type="ECO:0000256" key="1">
    <source>
        <dbReference type="SAM" id="MobiDB-lite"/>
    </source>
</evidence>
<keyword evidence="3" id="KW-1185">Reference proteome</keyword>
<protein>
    <submittedName>
        <fullName evidence="2">Uncharacterized protein</fullName>
    </submittedName>
</protein>
<dbReference type="STRING" id="994479.GCA_000194155_08013"/>
<feature type="compositionally biased region" description="Basic and acidic residues" evidence="1">
    <location>
        <begin position="25"/>
        <end position="38"/>
    </location>
</feature>
<comment type="caution">
    <text evidence="2">The sequence shown here is derived from an EMBL/GenBank/DDBJ whole genome shotgun (WGS) entry which is preliminary data.</text>
</comment>